<keyword evidence="1" id="KW-0371">Homeobox</keyword>
<sequence>MDSPVNRTIIDAIKAHPLYTPILKLTILWNRLTLSGEVDIVHHLAEALYILKDSIIALPTQSSEALPEGHTRILVNITLYLMREVFKIYQLRRSAQGRVAYLIENLHVAPSPKSRETSSSANEKKTKHDPAVVNTLREWLFNHTNNPYPTPEEKEALYKKTHLTPNQLNDWFVNARRRILKRS</sequence>
<keyword evidence="1" id="KW-0238">DNA-binding</keyword>
<name>A0ACC2SWD1_9FUNG</name>
<dbReference type="Proteomes" id="UP001165960">
    <property type="component" value="Unassembled WGS sequence"/>
</dbReference>
<proteinExistence type="predicted"/>
<dbReference type="EMBL" id="QTSX02004280">
    <property type="protein sequence ID" value="KAJ9066698.1"/>
    <property type="molecule type" value="Genomic_DNA"/>
</dbReference>
<comment type="caution">
    <text evidence="1">The sequence shown here is derived from an EMBL/GenBank/DDBJ whole genome shotgun (WGS) entry which is preliminary data.</text>
</comment>
<accession>A0ACC2SWD1</accession>
<reference evidence="1" key="1">
    <citation type="submission" date="2022-04" db="EMBL/GenBank/DDBJ databases">
        <title>Genome of the entomopathogenic fungus Entomophthora muscae.</title>
        <authorList>
            <person name="Elya C."/>
            <person name="Lovett B.R."/>
            <person name="Lee E."/>
            <person name="Macias A.M."/>
            <person name="Hajek A.E."/>
            <person name="De Bivort B.L."/>
            <person name="Kasson M.T."/>
            <person name="De Fine Licht H.H."/>
            <person name="Stajich J.E."/>
        </authorList>
    </citation>
    <scope>NUCLEOTIDE SEQUENCE</scope>
    <source>
        <strain evidence="1">Berkeley</strain>
    </source>
</reference>
<evidence type="ECO:0000313" key="2">
    <source>
        <dbReference type="Proteomes" id="UP001165960"/>
    </source>
</evidence>
<evidence type="ECO:0000313" key="1">
    <source>
        <dbReference type="EMBL" id="KAJ9066698.1"/>
    </source>
</evidence>
<keyword evidence="2" id="KW-1185">Reference proteome</keyword>
<gene>
    <name evidence="1" type="primary">TOS8_1</name>
    <name evidence="1" type="ORF">DSO57_1006921</name>
</gene>
<organism evidence="1 2">
    <name type="scientific">Entomophthora muscae</name>
    <dbReference type="NCBI Taxonomy" id="34485"/>
    <lineage>
        <taxon>Eukaryota</taxon>
        <taxon>Fungi</taxon>
        <taxon>Fungi incertae sedis</taxon>
        <taxon>Zoopagomycota</taxon>
        <taxon>Entomophthoromycotina</taxon>
        <taxon>Entomophthoromycetes</taxon>
        <taxon>Entomophthorales</taxon>
        <taxon>Entomophthoraceae</taxon>
        <taxon>Entomophthora</taxon>
    </lineage>
</organism>
<protein>
    <submittedName>
        <fullName evidence="1">Homeobox protein tos8</fullName>
    </submittedName>
</protein>